<name>A0A518CKW9_9PLAN</name>
<keyword evidence="1" id="KW-0472">Membrane</keyword>
<evidence type="ECO:0000313" key="2">
    <source>
        <dbReference type="EMBL" id="QDU79871.1"/>
    </source>
</evidence>
<evidence type="ECO:0000256" key="1">
    <source>
        <dbReference type="SAM" id="Phobius"/>
    </source>
</evidence>
<reference evidence="2 3" key="1">
    <citation type="submission" date="2019-02" db="EMBL/GenBank/DDBJ databases">
        <title>Deep-cultivation of Planctomycetes and their phenomic and genomic characterization uncovers novel biology.</title>
        <authorList>
            <person name="Wiegand S."/>
            <person name="Jogler M."/>
            <person name="Boedeker C."/>
            <person name="Pinto D."/>
            <person name="Vollmers J."/>
            <person name="Rivas-Marin E."/>
            <person name="Kohn T."/>
            <person name="Peeters S.H."/>
            <person name="Heuer A."/>
            <person name="Rast P."/>
            <person name="Oberbeckmann S."/>
            <person name="Bunk B."/>
            <person name="Jeske O."/>
            <person name="Meyerdierks A."/>
            <person name="Storesund J.E."/>
            <person name="Kallscheuer N."/>
            <person name="Luecker S."/>
            <person name="Lage O.M."/>
            <person name="Pohl T."/>
            <person name="Merkel B.J."/>
            <person name="Hornburger P."/>
            <person name="Mueller R.-W."/>
            <person name="Bruemmer F."/>
            <person name="Labrenz M."/>
            <person name="Spormann A.M."/>
            <person name="Op den Camp H."/>
            <person name="Overmann J."/>
            <person name="Amann R."/>
            <person name="Jetten M.S.M."/>
            <person name="Mascher T."/>
            <person name="Medema M.H."/>
            <person name="Devos D.P."/>
            <person name="Kaster A.-K."/>
            <person name="Ovreas L."/>
            <person name="Rohde M."/>
            <person name="Galperin M.Y."/>
            <person name="Jogler C."/>
        </authorList>
    </citation>
    <scope>NUCLEOTIDE SEQUENCE [LARGE SCALE GENOMIC DNA]</scope>
    <source>
        <strain evidence="2 3">Pla110</strain>
    </source>
</reference>
<keyword evidence="3" id="KW-1185">Reference proteome</keyword>
<feature type="transmembrane region" description="Helical" evidence="1">
    <location>
        <begin position="33"/>
        <end position="54"/>
    </location>
</feature>
<dbReference type="OrthoDB" id="257692at2"/>
<gene>
    <name evidence="2" type="ORF">Pla110_15900</name>
</gene>
<sequence>MKILGPLRELDQILRGEKTKPESLRRASLEISLGQILGMIVFLGLLYGLCMSVFSMTQDYPGHEWQIIASMVKVPALFLLTLLITFPSLYVFNALVGSRFEVVELLRLLIASLGVALSMLGSLGLIVAFFSVSTTSYSFMILLNVFVFSVSGFLGLKFLLQTLHRMSLLTEQEETESSIKETTSPVHSPTEGGFVEIEIVEESSKASSNMASNFSPKEAGPLAQLYGPVLSGEVKTVFRCWIVVFGLVGAQMSWILRPFIGDPNSEFAWFRPRGSSFFEAVYHTFLNLFS</sequence>
<proteinExistence type="predicted"/>
<dbReference type="AlphaFoldDB" id="A0A518CKW9"/>
<feature type="transmembrane region" description="Helical" evidence="1">
    <location>
        <begin position="137"/>
        <end position="160"/>
    </location>
</feature>
<keyword evidence="1" id="KW-0812">Transmembrane</keyword>
<accession>A0A518CKW9</accession>
<dbReference type="RefSeq" id="WP_144994818.1">
    <property type="nucleotide sequence ID" value="NZ_CP036281.1"/>
</dbReference>
<dbReference type="KEGG" id="plon:Pla110_15900"/>
<evidence type="ECO:0000313" key="3">
    <source>
        <dbReference type="Proteomes" id="UP000317178"/>
    </source>
</evidence>
<feature type="transmembrane region" description="Helical" evidence="1">
    <location>
        <begin position="74"/>
        <end position="96"/>
    </location>
</feature>
<dbReference type="EMBL" id="CP036281">
    <property type="protein sequence ID" value="QDU79871.1"/>
    <property type="molecule type" value="Genomic_DNA"/>
</dbReference>
<dbReference type="Proteomes" id="UP000317178">
    <property type="component" value="Chromosome"/>
</dbReference>
<keyword evidence="1" id="KW-1133">Transmembrane helix</keyword>
<protein>
    <submittedName>
        <fullName evidence="2">Uncharacterized protein</fullName>
    </submittedName>
</protein>
<feature type="transmembrane region" description="Helical" evidence="1">
    <location>
        <begin position="108"/>
        <end position="131"/>
    </location>
</feature>
<organism evidence="2 3">
    <name type="scientific">Polystyrenella longa</name>
    <dbReference type="NCBI Taxonomy" id="2528007"/>
    <lineage>
        <taxon>Bacteria</taxon>
        <taxon>Pseudomonadati</taxon>
        <taxon>Planctomycetota</taxon>
        <taxon>Planctomycetia</taxon>
        <taxon>Planctomycetales</taxon>
        <taxon>Planctomycetaceae</taxon>
        <taxon>Polystyrenella</taxon>
    </lineage>
</organism>